<feature type="transmembrane region" description="Helical" evidence="1">
    <location>
        <begin position="77"/>
        <end position="100"/>
    </location>
</feature>
<evidence type="ECO:0000256" key="1">
    <source>
        <dbReference type="SAM" id="Phobius"/>
    </source>
</evidence>
<name>A0ABV5YS59_9ACTN</name>
<accession>A0ABV5YS59</accession>
<gene>
    <name evidence="2" type="ORF">ACFFNX_31990</name>
</gene>
<keyword evidence="1" id="KW-1133">Transmembrane helix</keyword>
<comment type="caution">
    <text evidence="2">The sequence shown here is derived from an EMBL/GenBank/DDBJ whole genome shotgun (WGS) entry which is preliminary data.</text>
</comment>
<dbReference type="RefSeq" id="WP_378209606.1">
    <property type="nucleotide sequence ID" value="NZ_JBHLZP010000313.1"/>
</dbReference>
<sequence length="208" mass="23100">MVDGSPTAGDVGAEHARAGEEPTLTLRYVPELDDIVELLAVSPARRRRRRRAVRYAVISTVLLCCVLWLNAAERMSGAAPATLFCALIAGTYLLRALAFYSRRGLCRRARDAWHRSPVLRQAHEERLTPESLTLRTDGMTQIFAWSRFAAFVETDRQFVLMDREGEPSIALPKRGLPDPSLVPVCRDLLTDRLEDARPRPGGTVASCG</sequence>
<proteinExistence type="predicted"/>
<dbReference type="EMBL" id="JBHLZP010000313">
    <property type="protein sequence ID" value="MFB9836807.1"/>
    <property type="molecule type" value="Genomic_DNA"/>
</dbReference>
<keyword evidence="1" id="KW-0812">Transmembrane</keyword>
<evidence type="ECO:0000313" key="2">
    <source>
        <dbReference type="EMBL" id="MFB9836807.1"/>
    </source>
</evidence>
<keyword evidence="3" id="KW-1185">Reference proteome</keyword>
<dbReference type="Proteomes" id="UP001589627">
    <property type="component" value="Unassembled WGS sequence"/>
</dbReference>
<reference evidence="2 3" key="1">
    <citation type="submission" date="2024-09" db="EMBL/GenBank/DDBJ databases">
        <authorList>
            <person name="Sun Q."/>
            <person name="Mori K."/>
        </authorList>
    </citation>
    <scope>NUCLEOTIDE SEQUENCE [LARGE SCALE GENOMIC DNA]</scope>
    <source>
        <strain evidence="2 3">TBRC 0563</strain>
    </source>
</reference>
<protein>
    <submittedName>
        <fullName evidence="2">YcxB family protein</fullName>
    </submittedName>
</protein>
<evidence type="ECO:0000313" key="3">
    <source>
        <dbReference type="Proteomes" id="UP001589627"/>
    </source>
</evidence>
<feature type="transmembrane region" description="Helical" evidence="1">
    <location>
        <begin position="52"/>
        <end position="71"/>
    </location>
</feature>
<keyword evidence="1" id="KW-0472">Membrane</keyword>
<organism evidence="2 3">
    <name type="scientific">Actinoallomurus acaciae</name>
    <dbReference type="NCBI Taxonomy" id="502577"/>
    <lineage>
        <taxon>Bacteria</taxon>
        <taxon>Bacillati</taxon>
        <taxon>Actinomycetota</taxon>
        <taxon>Actinomycetes</taxon>
        <taxon>Streptosporangiales</taxon>
        <taxon>Thermomonosporaceae</taxon>
        <taxon>Actinoallomurus</taxon>
    </lineage>
</organism>